<dbReference type="InterPro" id="IPR042235">
    <property type="entry name" value="ZP-C_dom"/>
</dbReference>
<dbReference type="SUPFAM" id="SSF56487">
    <property type="entry name" value="SRCR-like"/>
    <property type="match status" value="1"/>
</dbReference>
<reference evidence="12" key="1">
    <citation type="submission" date="2025-08" db="UniProtKB">
        <authorList>
            <consortium name="RefSeq"/>
        </authorList>
    </citation>
    <scope>IDENTIFICATION</scope>
    <source>
        <tissue evidence="12">Whole sample</tissue>
    </source>
</reference>
<dbReference type="PROSITE" id="PS50287">
    <property type="entry name" value="SRCR_2"/>
    <property type="match status" value="1"/>
</dbReference>
<keyword evidence="1 7" id="KW-0732">Signal</keyword>
<dbReference type="GeneID" id="111133966"/>
<dbReference type="KEGG" id="cvn:111133966"/>
<feature type="disulfide bond" evidence="6">
    <location>
        <begin position="189"/>
        <end position="250"/>
    </location>
</feature>
<dbReference type="FunFam" id="3.10.250.10:FF:000011">
    <property type="entry name" value="Scavenger receptor class A member 5"/>
    <property type="match status" value="1"/>
</dbReference>
<dbReference type="PROSITE" id="PS00022">
    <property type="entry name" value="EGF_1"/>
    <property type="match status" value="2"/>
</dbReference>
<dbReference type="InterPro" id="IPR001507">
    <property type="entry name" value="ZP_dom"/>
</dbReference>
<feature type="domain" description="SRCR" evidence="9">
    <location>
        <begin position="151"/>
        <end position="251"/>
    </location>
</feature>
<accession>A0A8B8EFG1</accession>
<dbReference type="PROSITE" id="PS50026">
    <property type="entry name" value="EGF_3"/>
    <property type="match status" value="2"/>
</dbReference>
<sequence>MVKFFILLVVGFNPYSVHASAIHPTRNASIPGFSSSTHVTIPVYARTVGVSEIQFPHIYGGHVRLNGQEICYRSFSTTAGEMLCQSKGLKYGFHNRTMVYNRYTSQLLHCSAPSISFCYAFQRFCNEAVDLHCTGYSTKPIVTTTGVPTLVRLVNGKQETEGRVELLHDGKWGTVCDDDFDKADGDVICKMIGYKEASQVFKFAHFSNGYGPIWLDNLQCTGLERDIADCSSNGWGNSDCGHGEDAGVSCEPYEFGYVPFNQGVTVGNPCTLTSTPCLNGGTCIVNSNYGYTCKCMEGFGGTYCQSGGARVTTKGTCHINHCQNGGTCYQNGPQSVFYCVCPNGYTGNTCQSAIIDNQVSVECMDDGWNITVNLSLLRQKYPDFNPDECYIGLDNSNCTGHEEENQLHFGQNFEDCKTSEKNLTEGVEYRNELICARHDPLYHFIIREIRLRVNLLCKFFAPLTSKDRQVHLRYFEDPMLSRSKSIDSCSVGEKLYVRAYSDVMDSRIKMILSHCYVTPKVITDHSMQYYIIKNGCVIDPNAVIFYQTAHETRFSFQYFDFSTDHDSVQLYCNATFCQTNDHSLACQPKCANHVFRSLRGDNLKDNKEDHTSLMSKYLIHTKPASIYPSIEPALTQDIKISD</sequence>
<gene>
    <name evidence="12" type="primary">LOC111133966</name>
</gene>
<dbReference type="Gene3D" id="2.10.25.10">
    <property type="entry name" value="Laminin"/>
    <property type="match status" value="2"/>
</dbReference>
<dbReference type="RefSeq" id="XP_022338419.1">
    <property type="nucleotide sequence ID" value="XM_022482711.1"/>
</dbReference>
<comment type="caution">
    <text evidence="5">Lacks conserved residue(s) required for the propagation of feature annotation.</text>
</comment>
<dbReference type="GO" id="GO:0016020">
    <property type="term" value="C:membrane"/>
    <property type="evidence" value="ECO:0007669"/>
    <property type="project" value="InterPro"/>
</dbReference>
<dbReference type="CDD" id="cd00054">
    <property type="entry name" value="EGF_CA"/>
    <property type="match status" value="2"/>
</dbReference>
<dbReference type="PROSITE" id="PS51034">
    <property type="entry name" value="ZP_2"/>
    <property type="match status" value="1"/>
</dbReference>
<evidence type="ECO:0000256" key="2">
    <source>
        <dbReference type="ARBA" id="ARBA00022737"/>
    </source>
</evidence>
<feature type="disulfide bond" evidence="6">
    <location>
        <begin position="220"/>
        <end position="230"/>
    </location>
</feature>
<name>A0A8B8EFG1_CRAVI</name>
<keyword evidence="4" id="KW-0325">Glycoprotein</keyword>
<feature type="disulfide bond" evidence="5">
    <location>
        <begin position="322"/>
        <end position="339"/>
    </location>
</feature>
<dbReference type="Proteomes" id="UP000694844">
    <property type="component" value="Chromosome 5"/>
</dbReference>
<feature type="disulfide bond" evidence="5">
    <location>
        <begin position="341"/>
        <end position="350"/>
    </location>
</feature>
<dbReference type="SMART" id="SM00181">
    <property type="entry name" value="EGF"/>
    <property type="match status" value="2"/>
</dbReference>
<feature type="signal peptide" evidence="7">
    <location>
        <begin position="1"/>
        <end position="19"/>
    </location>
</feature>
<evidence type="ECO:0000259" key="8">
    <source>
        <dbReference type="PROSITE" id="PS50026"/>
    </source>
</evidence>
<feature type="disulfide bond" evidence="5">
    <location>
        <begin position="295"/>
        <end position="304"/>
    </location>
</feature>
<proteinExistence type="predicted"/>
<dbReference type="Pfam" id="PF00530">
    <property type="entry name" value="SRCR"/>
    <property type="match status" value="1"/>
</dbReference>
<evidence type="ECO:0000256" key="4">
    <source>
        <dbReference type="ARBA" id="ARBA00023180"/>
    </source>
</evidence>
<keyword evidence="3 6" id="KW-1015">Disulfide bond</keyword>
<protein>
    <submittedName>
        <fullName evidence="12">Deleted in malignant brain tumors 1 protein-like</fullName>
    </submittedName>
</protein>
<keyword evidence="2" id="KW-0677">Repeat</keyword>
<evidence type="ECO:0000256" key="1">
    <source>
        <dbReference type="ARBA" id="ARBA00022729"/>
    </source>
</evidence>
<dbReference type="SMART" id="SM00202">
    <property type="entry name" value="SR"/>
    <property type="match status" value="1"/>
</dbReference>
<evidence type="ECO:0000256" key="6">
    <source>
        <dbReference type="PROSITE-ProRule" id="PRU00196"/>
    </source>
</evidence>
<dbReference type="SMART" id="SM00241">
    <property type="entry name" value="ZP"/>
    <property type="match status" value="1"/>
</dbReference>
<feature type="domain" description="EGF-like" evidence="8">
    <location>
        <begin position="266"/>
        <end position="305"/>
    </location>
</feature>
<feature type="disulfide bond" evidence="6">
    <location>
        <begin position="176"/>
        <end position="240"/>
    </location>
</feature>
<evidence type="ECO:0000256" key="5">
    <source>
        <dbReference type="PROSITE-ProRule" id="PRU00076"/>
    </source>
</evidence>
<organism evidence="11 12">
    <name type="scientific">Crassostrea virginica</name>
    <name type="common">Eastern oyster</name>
    <dbReference type="NCBI Taxonomy" id="6565"/>
    <lineage>
        <taxon>Eukaryota</taxon>
        <taxon>Metazoa</taxon>
        <taxon>Spiralia</taxon>
        <taxon>Lophotrochozoa</taxon>
        <taxon>Mollusca</taxon>
        <taxon>Bivalvia</taxon>
        <taxon>Autobranchia</taxon>
        <taxon>Pteriomorphia</taxon>
        <taxon>Ostreida</taxon>
        <taxon>Ostreoidea</taxon>
        <taxon>Ostreidae</taxon>
        <taxon>Crassostrea</taxon>
    </lineage>
</organism>
<dbReference type="Gene3D" id="3.10.250.10">
    <property type="entry name" value="SRCR-like domain"/>
    <property type="match status" value="1"/>
</dbReference>
<dbReference type="InterPro" id="IPR055355">
    <property type="entry name" value="ZP-C"/>
</dbReference>
<feature type="domain" description="EGF-like" evidence="8">
    <location>
        <begin position="313"/>
        <end position="351"/>
    </location>
</feature>
<dbReference type="SUPFAM" id="SSF57196">
    <property type="entry name" value="EGF/Laminin"/>
    <property type="match status" value="2"/>
</dbReference>
<dbReference type="Gene3D" id="2.60.40.3210">
    <property type="entry name" value="Zona pellucida, ZP-N domain"/>
    <property type="match status" value="1"/>
</dbReference>
<keyword evidence="5" id="KW-0245">EGF-like domain</keyword>
<dbReference type="Pfam" id="PF00100">
    <property type="entry name" value="Zona_pellucida"/>
    <property type="match status" value="1"/>
</dbReference>
<evidence type="ECO:0000313" key="11">
    <source>
        <dbReference type="Proteomes" id="UP000694844"/>
    </source>
</evidence>
<dbReference type="OrthoDB" id="6160633at2759"/>
<dbReference type="AlphaFoldDB" id="A0A8B8EFG1"/>
<dbReference type="InterPro" id="IPR036772">
    <property type="entry name" value="SRCR-like_dom_sf"/>
</dbReference>
<evidence type="ECO:0000256" key="3">
    <source>
        <dbReference type="ARBA" id="ARBA00023157"/>
    </source>
</evidence>
<dbReference type="InterPro" id="IPR000742">
    <property type="entry name" value="EGF"/>
</dbReference>
<evidence type="ECO:0000313" key="12">
    <source>
        <dbReference type="RefSeq" id="XP_022338419.1"/>
    </source>
</evidence>
<dbReference type="PANTHER" id="PTHR19331">
    <property type="entry name" value="SCAVENGER RECEPTOR DOMAIN-CONTAINING"/>
    <property type="match status" value="1"/>
</dbReference>
<dbReference type="InterPro" id="IPR001190">
    <property type="entry name" value="SRCR"/>
</dbReference>
<evidence type="ECO:0000259" key="10">
    <source>
        <dbReference type="PROSITE" id="PS51034"/>
    </source>
</evidence>
<keyword evidence="11" id="KW-1185">Reference proteome</keyword>
<dbReference type="Pfam" id="PF00008">
    <property type="entry name" value="EGF"/>
    <property type="match status" value="2"/>
</dbReference>
<dbReference type="PANTHER" id="PTHR19331:SF465">
    <property type="entry name" value="EGG PEPTIDE SPERACT RECEPTOR"/>
    <property type="match status" value="1"/>
</dbReference>
<evidence type="ECO:0000256" key="7">
    <source>
        <dbReference type="SAM" id="SignalP"/>
    </source>
</evidence>
<dbReference type="Gene3D" id="2.60.40.4100">
    <property type="entry name" value="Zona pellucida, ZP-C domain"/>
    <property type="match status" value="1"/>
</dbReference>
<feature type="domain" description="ZP" evidence="10">
    <location>
        <begin position="362"/>
        <end position="593"/>
    </location>
</feature>
<evidence type="ECO:0000259" key="9">
    <source>
        <dbReference type="PROSITE" id="PS50287"/>
    </source>
</evidence>
<feature type="chain" id="PRO_5034010985" evidence="7">
    <location>
        <begin position="20"/>
        <end position="642"/>
    </location>
</feature>
<dbReference type="PROSITE" id="PS01186">
    <property type="entry name" value="EGF_2"/>
    <property type="match status" value="2"/>
</dbReference>
<dbReference type="PRINTS" id="PR00258">
    <property type="entry name" value="SPERACTRCPTR"/>
</dbReference>
<dbReference type="PROSITE" id="PS00420">
    <property type="entry name" value="SRCR_1"/>
    <property type="match status" value="1"/>
</dbReference>